<accession>A0A0A8XSF4</accession>
<dbReference type="EMBL" id="GBRH01281094">
    <property type="protein sequence ID" value="JAD16801.1"/>
    <property type="molecule type" value="Transcribed_RNA"/>
</dbReference>
<protein>
    <submittedName>
        <fullName evidence="1">Uncharacterized protein</fullName>
    </submittedName>
</protein>
<evidence type="ECO:0000313" key="1">
    <source>
        <dbReference type="EMBL" id="JAD16801.1"/>
    </source>
</evidence>
<reference evidence="1" key="2">
    <citation type="journal article" date="2015" name="Data Brief">
        <title>Shoot transcriptome of the giant reed, Arundo donax.</title>
        <authorList>
            <person name="Barrero R.A."/>
            <person name="Guerrero F.D."/>
            <person name="Moolhuijzen P."/>
            <person name="Goolsby J.A."/>
            <person name="Tidwell J."/>
            <person name="Bellgard S.E."/>
            <person name="Bellgard M.I."/>
        </authorList>
    </citation>
    <scope>NUCLEOTIDE SEQUENCE</scope>
    <source>
        <tissue evidence="1">Shoot tissue taken approximately 20 cm above the soil surface</tissue>
    </source>
</reference>
<proteinExistence type="predicted"/>
<dbReference type="AlphaFoldDB" id="A0A0A8XSF4"/>
<name>A0A0A8XSF4_ARUDO</name>
<reference evidence="1" key="1">
    <citation type="submission" date="2014-09" db="EMBL/GenBank/DDBJ databases">
        <authorList>
            <person name="Magalhaes I.L.F."/>
            <person name="Oliveira U."/>
            <person name="Santos F.R."/>
            <person name="Vidigal T.H.D.A."/>
            <person name="Brescovit A.D."/>
            <person name="Santos A.J."/>
        </authorList>
    </citation>
    <scope>NUCLEOTIDE SEQUENCE</scope>
    <source>
        <tissue evidence="1">Shoot tissue taken approximately 20 cm above the soil surface</tissue>
    </source>
</reference>
<organism evidence="1">
    <name type="scientific">Arundo donax</name>
    <name type="common">Giant reed</name>
    <name type="synonym">Donax arundinaceus</name>
    <dbReference type="NCBI Taxonomy" id="35708"/>
    <lineage>
        <taxon>Eukaryota</taxon>
        <taxon>Viridiplantae</taxon>
        <taxon>Streptophyta</taxon>
        <taxon>Embryophyta</taxon>
        <taxon>Tracheophyta</taxon>
        <taxon>Spermatophyta</taxon>
        <taxon>Magnoliopsida</taxon>
        <taxon>Liliopsida</taxon>
        <taxon>Poales</taxon>
        <taxon>Poaceae</taxon>
        <taxon>PACMAD clade</taxon>
        <taxon>Arundinoideae</taxon>
        <taxon>Arundineae</taxon>
        <taxon>Arundo</taxon>
    </lineage>
</organism>
<sequence>MDGSLIHTTVEIQVDSIAMSATAESTIILVRWLTRWLVIYGITRVLITLPTPQALIPSCHLEMEGLVELGTTM</sequence>